<proteinExistence type="predicted"/>
<keyword evidence="1" id="KW-0472">Membrane</keyword>
<dbReference type="EMBL" id="OM869551">
    <property type="protein sequence ID" value="UPW41161.1"/>
    <property type="molecule type" value="Genomic_DNA"/>
</dbReference>
<protein>
    <submittedName>
        <fullName evidence="2">Uncharacterized protein</fullName>
    </submittedName>
</protein>
<evidence type="ECO:0000313" key="2">
    <source>
        <dbReference type="EMBL" id="UPW41161.1"/>
    </source>
</evidence>
<organism evidence="2">
    <name type="scientific">Sigmofec virus UA08Rod_5342</name>
    <dbReference type="NCBI Taxonomy" id="2929420"/>
    <lineage>
        <taxon>Viruses</taxon>
        <taxon>Monodnaviria</taxon>
        <taxon>Sangervirae</taxon>
        <taxon>Phixviricota</taxon>
        <taxon>Malgrandaviricetes</taxon>
        <taxon>Petitvirales</taxon>
        <taxon>Microviridae</taxon>
    </lineage>
</organism>
<sequence length="60" mass="6929">MALPPLGGGNQRAALVKIFFEKRKNFLTKNYFCVNVCLRSILCCNLFLIMVLILHLRLLF</sequence>
<name>A0A976N155_9VIRU</name>
<keyword evidence="1" id="KW-0812">Transmembrane</keyword>
<reference evidence="2" key="1">
    <citation type="submission" date="2022-02" db="EMBL/GenBank/DDBJ databases">
        <title>Towards deciphering the DNA virus diversity associated with rodent species in the families Cricetidae and Heteromyidae.</title>
        <authorList>
            <person name="Lund M."/>
            <person name="Larsen B.B."/>
            <person name="Gryseels S."/>
            <person name="Kraberger S."/>
            <person name="Rowsey D.M."/>
            <person name="Steger L."/>
            <person name="Yule K.M."/>
            <person name="Upham N.S."/>
            <person name="Worobey M."/>
            <person name="Van Doorslaer K."/>
            <person name="Varsani A."/>
        </authorList>
    </citation>
    <scope>NUCLEOTIDE SEQUENCE</scope>
    <source>
        <strain evidence="2">UA08Rod_5342</strain>
    </source>
</reference>
<evidence type="ECO:0000256" key="1">
    <source>
        <dbReference type="SAM" id="Phobius"/>
    </source>
</evidence>
<accession>A0A976N155</accession>
<keyword evidence="1" id="KW-1133">Transmembrane helix</keyword>
<feature type="transmembrane region" description="Helical" evidence="1">
    <location>
        <begin position="32"/>
        <end position="56"/>
    </location>
</feature>